<comment type="caution">
    <text evidence="10">The sequence shown here is derived from an EMBL/GenBank/DDBJ whole genome shotgun (WGS) entry which is preliminary data.</text>
</comment>
<dbReference type="InterPro" id="IPR004358">
    <property type="entry name" value="Sig_transdc_His_kin-like_C"/>
</dbReference>
<protein>
    <recommendedName>
        <fullName evidence="2">histidine kinase</fullName>
        <ecNumber evidence="2">2.7.13.3</ecNumber>
    </recommendedName>
</protein>
<dbReference type="NCBIfam" id="TIGR00229">
    <property type="entry name" value="sensory_box"/>
    <property type="match status" value="2"/>
</dbReference>
<evidence type="ECO:0000256" key="5">
    <source>
        <dbReference type="ARBA" id="ARBA00022777"/>
    </source>
</evidence>
<dbReference type="Pfam" id="PF13188">
    <property type="entry name" value="PAS_8"/>
    <property type="match status" value="1"/>
</dbReference>
<dbReference type="SUPFAM" id="SSF55874">
    <property type="entry name" value="ATPase domain of HSP90 chaperone/DNA topoisomerase II/histidine kinase"/>
    <property type="match status" value="1"/>
</dbReference>
<dbReference type="CDD" id="cd16922">
    <property type="entry name" value="HATPase_EvgS-ArcB-TorS-like"/>
    <property type="match status" value="1"/>
</dbReference>
<reference evidence="10" key="1">
    <citation type="journal article" date="2015" name="Proc. Natl. Acad. Sci. U.S.A.">
        <title>Networks of energetic and metabolic interactions define dynamics in microbial communities.</title>
        <authorList>
            <person name="Embree M."/>
            <person name="Liu J.K."/>
            <person name="Al-Bassam M.M."/>
            <person name="Zengler K."/>
        </authorList>
    </citation>
    <scope>NUCLEOTIDE SEQUENCE</scope>
</reference>
<evidence type="ECO:0000256" key="6">
    <source>
        <dbReference type="ARBA" id="ARBA00023012"/>
    </source>
</evidence>
<keyword evidence="5" id="KW-0418">Kinase</keyword>
<dbReference type="InterPro" id="IPR005467">
    <property type="entry name" value="His_kinase_dom"/>
</dbReference>
<dbReference type="Pfam" id="PF13426">
    <property type="entry name" value="PAS_9"/>
    <property type="match status" value="1"/>
</dbReference>
<dbReference type="InterPro" id="IPR036097">
    <property type="entry name" value="HisK_dim/P_sf"/>
</dbReference>
<dbReference type="Gene3D" id="3.40.50.2300">
    <property type="match status" value="1"/>
</dbReference>
<keyword evidence="4" id="KW-0808">Transferase</keyword>
<dbReference type="SUPFAM" id="SSF55785">
    <property type="entry name" value="PYP-like sensor domain (PAS domain)"/>
    <property type="match status" value="2"/>
</dbReference>
<dbReference type="InterPro" id="IPR013767">
    <property type="entry name" value="PAS_fold"/>
</dbReference>
<dbReference type="InterPro" id="IPR011006">
    <property type="entry name" value="CheY-like_superfamily"/>
</dbReference>
<dbReference type="SMART" id="SM00387">
    <property type="entry name" value="HATPase_c"/>
    <property type="match status" value="1"/>
</dbReference>
<keyword evidence="3" id="KW-0597">Phosphoprotein</keyword>
<proteinExistence type="predicted"/>
<accession>A0A0W8E6I9</accession>
<dbReference type="GO" id="GO:0000155">
    <property type="term" value="F:phosphorelay sensor kinase activity"/>
    <property type="evidence" value="ECO:0007669"/>
    <property type="project" value="InterPro"/>
</dbReference>
<dbReference type="PROSITE" id="PS50113">
    <property type="entry name" value="PAC"/>
    <property type="match status" value="1"/>
</dbReference>
<dbReference type="InterPro" id="IPR000700">
    <property type="entry name" value="PAS-assoc_C"/>
</dbReference>
<dbReference type="CDD" id="cd00130">
    <property type="entry name" value="PAS"/>
    <property type="match status" value="2"/>
</dbReference>
<keyword evidence="6" id="KW-0902">Two-component regulatory system</keyword>
<dbReference type="InterPro" id="IPR036890">
    <property type="entry name" value="HATPase_C_sf"/>
</dbReference>
<feature type="domain" description="PAS" evidence="8">
    <location>
        <begin position="112"/>
        <end position="166"/>
    </location>
</feature>
<evidence type="ECO:0000256" key="2">
    <source>
        <dbReference type="ARBA" id="ARBA00012438"/>
    </source>
</evidence>
<dbReference type="GO" id="GO:0006355">
    <property type="term" value="P:regulation of DNA-templated transcription"/>
    <property type="evidence" value="ECO:0007669"/>
    <property type="project" value="InterPro"/>
</dbReference>
<dbReference type="Pfam" id="PF02518">
    <property type="entry name" value="HATPase_c"/>
    <property type="match status" value="1"/>
</dbReference>
<evidence type="ECO:0000256" key="3">
    <source>
        <dbReference type="ARBA" id="ARBA00022553"/>
    </source>
</evidence>
<dbReference type="EMBL" id="LNQE01001854">
    <property type="protein sequence ID" value="KUG04247.1"/>
    <property type="molecule type" value="Genomic_DNA"/>
</dbReference>
<evidence type="ECO:0000256" key="1">
    <source>
        <dbReference type="ARBA" id="ARBA00000085"/>
    </source>
</evidence>
<dbReference type="Pfam" id="PF00989">
    <property type="entry name" value="PAS"/>
    <property type="match status" value="1"/>
</dbReference>
<evidence type="ECO:0000259" key="8">
    <source>
        <dbReference type="PROSITE" id="PS50112"/>
    </source>
</evidence>
<dbReference type="Pfam" id="PF00512">
    <property type="entry name" value="HisKA"/>
    <property type="match status" value="1"/>
</dbReference>
<dbReference type="InterPro" id="IPR003661">
    <property type="entry name" value="HisK_dim/P_dom"/>
</dbReference>
<dbReference type="InterPro" id="IPR000014">
    <property type="entry name" value="PAS"/>
</dbReference>
<dbReference type="SMART" id="SM00086">
    <property type="entry name" value="PAC"/>
    <property type="match status" value="2"/>
</dbReference>
<dbReference type="PROSITE" id="PS50109">
    <property type="entry name" value="HIS_KIN"/>
    <property type="match status" value="1"/>
</dbReference>
<dbReference type="PRINTS" id="PR00344">
    <property type="entry name" value="BCTRLSENSOR"/>
</dbReference>
<dbReference type="Gene3D" id="1.10.287.130">
    <property type="match status" value="1"/>
</dbReference>
<dbReference type="InterPro" id="IPR001610">
    <property type="entry name" value="PAC"/>
</dbReference>
<name>A0A0W8E6I9_9ZZZZ</name>
<dbReference type="EC" id="2.7.13.3" evidence="2"/>
<organism evidence="10">
    <name type="scientific">hydrocarbon metagenome</name>
    <dbReference type="NCBI Taxonomy" id="938273"/>
    <lineage>
        <taxon>unclassified sequences</taxon>
        <taxon>metagenomes</taxon>
        <taxon>ecological metagenomes</taxon>
    </lineage>
</organism>
<feature type="domain" description="PAC" evidence="9">
    <location>
        <begin position="301"/>
        <end position="354"/>
    </location>
</feature>
<dbReference type="PANTHER" id="PTHR43047:SF64">
    <property type="entry name" value="HISTIDINE KINASE CONTAINING CHEY-HOMOLOGOUS RECEIVER DOMAIN AND PAS DOMAIN-RELATED"/>
    <property type="match status" value="1"/>
</dbReference>
<dbReference type="AlphaFoldDB" id="A0A0W8E6I9"/>
<sequence>MLDQQLLHSCIDNLPHGILIYHNDRLIYINQRMIDLLVYDHHELETLALNDIIDIDRSDELTENDSKYEQVFIINNYGDKIPCYSSRVDINAGSEQILIIIENIRTDSVQKQLAYMYSLIQDSAQCIIGTDLQGTIVSWNHAATDVYGYTSEDVIGRNISIIMPPDIRFSLLNRIINGETVPKQRTYAWTKQGILVDIELSISPIRDEQAKIDGISFFSRDISLEKLSEKKIFYQSRLLEAVNDSIVGADFDGKITYWNQGSERMFGWNAQEMLGKSYSTLFVEEDFDDLFYNIQQVDPAQWESVKRVNTSEGGKKYVRMSINTIYDESGQSDFLVIVFTDISEIIESRLRAEEAVRFKSEFMANISHEIRTPMSSVIGYAELLDENKFNAKERQYLRGIKQNANQLLDLINDFLDLSKIEANSMLLNEVSFDVRDLIYASLKVFEPIVKKKKLKVNINIDENVPDKLRGDRVRIRQVYNNLLSNAVKFTKRGEISILVDIPVTNSSQYEIPLSISVIDSGIGVPIDKIADIFTPFTQADSSTTTEYGGTGLGLAISKRLVELMNGSISVESIPGQGSKFEVILPLKYADSQEEVLDLRDNSFISRRKVVLVSDNSVLISQFNAILTGSEYLLVIVGYNKKLETAINFYQPHAVIVDMDNMSEYQKSSILEINNLPDMDKTLLLVYSNCMSEAEVHRYGCTGLIGTPLETSRLIKLLDARQRESVALEEDSLKHPVLILDSDELNLKLLSTTLQNSEFEAYTVTTYLETDHLLEDMKIVILIIDMEMVDSNLDWFDNITNDRRFDLKLIGLKKNDFQYHDKIKIYLNRPYTTQSLLSAINKCVILNDFGSDTINA</sequence>
<feature type="domain" description="PAS" evidence="8">
    <location>
        <begin position="237"/>
        <end position="301"/>
    </location>
</feature>
<dbReference type="SMART" id="SM00388">
    <property type="entry name" value="HisKA"/>
    <property type="match status" value="1"/>
</dbReference>
<dbReference type="PANTHER" id="PTHR43047">
    <property type="entry name" value="TWO-COMPONENT HISTIDINE PROTEIN KINASE"/>
    <property type="match status" value="1"/>
</dbReference>
<evidence type="ECO:0000259" key="9">
    <source>
        <dbReference type="PROSITE" id="PS50113"/>
    </source>
</evidence>
<gene>
    <name evidence="10" type="ORF">ASZ90_018353</name>
</gene>
<dbReference type="CDD" id="cd00082">
    <property type="entry name" value="HisKA"/>
    <property type="match status" value="1"/>
</dbReference>
<evidence type="ECO:0000259" key="7">
    <source>
        <dbReference type="PROSITE" id="PS50109"/>
    </source>
</evidence>
<feature type="domain" description="Histidine kinase" evidence="7">
    <location>
        <begin position="365"/>
        <end position="588"/>
    </location>
</feature>
<evidence type="ECO:0000256" key="4">
    <source>
        <dbReference type="ARBA" id="ARBA00022679"/>
    </source>
</evidence>
<dbReference type="PROSITE" id="PS50112">
    <property type="entry name" value="PAS"/>
    <property type="match status" value="2"/>
</dbReference>
<dbReference type="Gene3D" id="3.30.565.10">
    <property type="entry name" value="Histidine kinase-like ATPase, C-terminal domain"/>
    <property type="match status" value="1"/>
</dbReference>
<dbReference type="InterPro" id="IPR035965">
    <property type="entry name" value="PAS-like_dom_sf"/>
</dbReference>
<dbReference type="SUPFAM" id="SSF52172">
    <property type="entry name" value="CheY-like"/>
    <property type="match status" value="1"/>
</dbReference>
<dbReference type="SUPFAM" id="SSF47384">
    <property type="entry name" value="Homodimeric domain of signal transducing histidine kinase"/>
    <property type="match status" value="1"/>
</dbReference>
<dbReference type="FunFam" id="3.30.565.10:FF:000010">
    <property type="entry name" value="Sensor histidine kinase RcsC"/>
    <property type="match status" value="1"/>
</dbReference>
<dbReference type="Gene3D" id="3.30.450.20">
    <property type="entry name" value="PAS domain"/>
    <property type="match status" value="2"/>
</dbReference>
<dbReference type="SMART" id="SM00091">
    <property type="entry name" value="PAS"/>
    <property type="match status" value="3"/>
</dbReference>
<dbReference type="FunFam" id="1.10.287.130:FF:000001">
    <property type="entry name" value="Two-component sensor histidine kinase"/>
    <property type="match status" value="1"/>
</dbReference>
<evidence type="ECO:0000313" key="10">
    <source>
        <dbReference type="EMBL" id="KUG04247.1"/>
    </source>
</evidence>
<comment type="catalytic activity">
    <reaction evidence="1">
        <text>ATP + protein L-histidine = ADP + protein N-phospho-L-histidine.</text>
        <dbReference type="EC" id="2.7.13.3"/>
    </reaction>
</comment>
<dbReference type="InterPro" id="IPR003594">
    <property type="entry name" value="HATPase_dom"/>
</dbReference>